<keyword evidence="3" id="KW-1185">Reference proteome</keyword>
<dbReference type="Gene3D" id="3.30.160.250">
    <property type="match status" value="1"/>
</dbReference>
<protein>
    <recommendedName>
        <fullName evidence="1">HicB-like antitoxin of toxin-antitoxin system domain-containing protein</fullName>
    </recommendedName>
</protein>
<dbReference type="EMBL" id="BMZS01000015">
    <property type="protein sequence ID" value="GHD62663.1"/>
    <property type="molecule type" value="Genomic_DNA"/>
</dbReference>
<sequence length="140" mass="15524">MMLRYPIELTPDDNGTYLVTCPDLPEVTTFGEDAATAAAHASDAIEEALAARAVTGRELPEPSAPGPHWAAIGTRVELKLLLHRRLRAAGLSRAELQRRLGWQRESVDRLFRFDHASRLEQVDAALRAMGEEIRVEVRAV</sequence>
<dbReference type="Pfam" id="PF15919">
    <property type="entry name" value="HicB_lk_antitox"/>
    <property type="match status" value="1"/>
</dbReference>
<reference evidence="2" key="1">
    <citation type="journal article" date="2014" name="Int. J. Syst. Evol. Microbiol.">
        <title>Complete genome sequence of Corynebacterium casei LMG S-19264T (=DSM 44701T), isolated from a smear-ripened cheese.</title>
        <authorList>
            <consortium name="US DOE Joint Genome Institute (JGI-PGF)"/>
            <person name="Walter F."/>
            <person name="Albersmeier A."/>
            <person name="Kalinowski J."/>
            <person name="Ruckert C."/>
        </authorList>
    </citation>
    <scope>NUCLEOTIDE SEQUENCE</scope>
    <source>
        <strain evidence="2">KCTC 42651</strain>
    </source>
</reference>
<dbReference type="AlphaFoldDB" id="A0A918XXZ7"/>
<dbReference type="SUPFAM" id="SSF47413">
    <property type="entry name" value="lambda repressor-like DNA-binding domains"/>
    <property type="match status" value="1"/>
</dbReference>
<evidence type="ECO:0000313" key="3">
    <source>
        <dbReference type="Proteomes" id="UP000630353"/>
    </source>
</evidence>
<dbReference type="InterPro" id="IPR031807">
    <property type="entry name" value="HicB-like"/>
</dbReference>
<proteinExistence type="predicted"/>
<reference evidence="2" key="2">
    <citation type="submission" date="2020-09" db="EMBL/GenBank/DDBJ databases">
        <authorList>
            <person name="Sun Q."/>
            <person name="Kim S."/>
        </authorList>
    </citation>
    <scope>NUCLEOTIDE SEQUENCE</scope>
    <source>
        <strain evidence="2">KCTC 42651</strain>
    </source>
</reference>
<gene>
    <name evidence="2" type="ORF">GCM10017083_51680</name>
</gene>
<dbReference type="InterPro" id="IPR035069">
    <property type="entry name" value="TTHA1013/TTHA0281-like"/>
</dbReference>
<organism evidence="2 3">
    <name type="scientific">Thalassobaculum fulvum</name>
    <dbReference type="NCBI Taxonomy" id="1633335"/>
    <lineage>
        <taxon>Bacteria</taxon>
        <taxon>Pseudomonadati</taxon>
        <taxon>Pseudomonadota</taxon>
        <taxon>Alphaproteobacteria</taxon>
        <taxon>Rhodospirillales</taxon>
        <taxon>Thalassobaculaceae</taxon>
        <taxon>Thalassobaculum</taxon>
    </lineage>
</organism>
<dbReference type="InterPro" id="IPR010982">
    <property type="entry name" value="Lambda_DNA-bd_dom_sf"/>
</dbReference>
<evidence type="ECO:0000313" key="2">
    <source>
        <dbReference type="EMBL" id="GHD62663.1"/>
    </source>
</evidence>
<dbReference type="GO" id="GO:0003677">
    <property type="term" value="F:DNA binding"/>
    <property type="evidence" value="ECO:0007669"/>
    <property type="project" value="InterPro"/>
</dbReference>
<accession>A0A918XXZ7</accession>
<name>A0A918XXZ7_9PROT</name>
<comment type="caution">
    <text evidence="2">The sequence shown here is derived from an EMBL/GenBank/DDBJ whole genome shotgun (WGS) entry which is preliminary data.</text>
</comment>
<evidence type="ECO:0000259" key="1">
    <source>
        <dbReference type="Pfam" id="PF15919"/>
    </source>
</evidence>
<dbReference type="Proteomes" id="UP000630353">
    <property type="component" value="Unassembled WGS sequence"/>
</dbReference>
<feature type="domain" description="HicB-like antitoxin of toxin-antitoxin system" evidence="1">
    <location>
        <begin position="5"/>
        <end position="63"/>
    </location>
</feature>
<dbReference type="SUPFAM" id="SSF143100">
    <property type="entry name" value="TTHA1013/TTHA0281-like"/>
    <property type="match status" value="1"/>
</dbReference>